<dbReference type="GO" id="GO:0005524">
    <property type="term" value="F:ATP binding"/>
    <property type="evidence" value="ECO:0007669"/>
    <property type="project" value="UniProtKB-KW"/>
</dbReference>
<dbReference type="InterPro" id="IPR020588">
    <property type="entry name" value="RecA_ATP-bd"/>
</dbReference>
<dbReference type="PROSITE" id="PS50162">
    <property type="entry name" value="RECA_2"/>
    <property type="match status" value="1"/>
</dbReference>
<dbReference type="GO" id="GO:0000725">
    <property type="term" value="P:recombinational repair"/>
    <property type="evidence" value="ECO:0007669"/>
    <property type="project" value="TreeGrafter"/>
</dbReference>
<keyword evidence="14" id="KW-1185">Reference proteome</keyword>
<dbReference type="AlphaFoldDB" id="A0A830HGG3"/>
<gene>
    <name evidence="13" type="ORF">PPROV_000474200</name>
</gene>
<dbReference type="EMBL" id="BNJQ01000011">
    <property type="protein sequence ID" value="GHP05995.1"/>
    <property type="molecule type" value="Genomic_DNA"/>
</dbReference>
<dbReference type="GO" id="GO:0008270">
    <property type="term" value="F:zinc ion binding"/>
    <property type="evidence" value="ECO:0007669"/>
    <property type="project" value="UniProtKB-KW"/>
</dbReference>
<dbReference type="InterPro" id="IPR004504">
    <property type="entry name" value="DNA_repair_RadA"/>
</dbReference>
<evidence type="ECO:0000256" key="2">
    <source>
        <dbReference type="ARBA" id="ARBA00022741"/>
    </source>
</evidence>
<dbReference type="Pfam" id="PF18073">
    <property type="entry name" value="Zn_ribbon_LapB"/>
    <property type="match status" value="1"/>
</dbReference>
<evidence type="ECO:0000256" key="3">
    <source>
        <dbReference type="ARBA" id="ARBA00022763"/>
    </source>
</evidence>
<keyword evidence="10" id="KW-0234">DNA repair</keyword>
<keyword evidence="1" id="KW-0479">Metal-binding</keyword>
<proteinExistence type="predicted"/>
<keyword evidence="9" id="KW-0238">DNA-binding</keyword>
<dbReference type="InterPro" id="IPR041166">
    <property type="entry name" value="Rubredoxin_2"/>
</dbReference>
<feature type="compositionally biased region" description="Basic and acidic residues" evidence="11">
    <location>
        <begin position="134"/>
        <end position="145"/>
    </location>
</feature>
<reference evidence="13" key="1">
    <citation type="submission" date="2020-10" db="EMBL/GenBank/DDBJ databases">
        <title>Unveiling of a novel bifunctional photoreceptor, Dualchrome1, isolated from a cosmopolitan green alga.</title>
        <authorList>
            <person name="Suzuki S."/>
            <person name="Kawachi M."/>
        </authorList>
    </citation>
    <scope>NUCLEOTIDE SEQUENCE</scope>
    <source>
        <strain evidence="13">NIES 2893</strain>
    </source>
</reference>
<evidence type="ECO:0000256" key="1">
    <source>
        <dbReference type="ARBA" id="ARBA00022723"/>
    </source>
</evidence>
<dbReference type="SUPFAM" id="SSF52540">
    <property type="entry name" value="P-loop containing nucleoside triphosphate hydrolases"/>
    <property type="match status" value="1"/>
</dbReference>
<dbReference type="SMART" id="SM00382">
    <property type="entry name" value="AAA"/>
    <property type="match status" value="1"/>
</dbReference>
<dbReference type="InterPro" id="IPR027417">
    <property type="entry name" value="P-loop_NTPase"/>
</dbReference>
<dbReference type="InterPro" id="IPR003593">
    <property type="entry name" value="AAA+_ATPase"/>
</dbReference>
<evidence type="ECO:0000313" key="13">
    <source>
        <dbReference type="EMBL" id="GHP05995.1"/>
    </source>
</evidence>
<dbReference type="NCBIfam" id="TIGR00416">
    <property type="entry name" value="sms"/>
    <property type="match status" value="1"/>
</dbReference>
<dbReference type="InterPro" id="IPR020568">
    <property type="entry name" value="Ribosomal_Su5_D2-typ_SF"/>
</dbReference>
<dbReference type="PRINTS" id="PR01874">
    <property type="entry name" value="DNAREPAIRADA"/>
</dbReference>
<dbReference type="Gene3D" id="3.40.50.300">
    <property type="entry name" value="P-loop containing nucleotide triphosphate hydrolases"/>
    <property type="match status" value="1"/>
</dbReference>
<keyword evidence="4" id="KW-0863">Zinc-finger</keyword>
<evidence type="ECO:0000256" key="7">
    <source>
        <dbReference type="ARBA" id="ARBA00022840"/>
    </source>
</evidence>
<sequence length="551" mass="57955">MSGSKPDRVSVSLVLVSYLVATRPCTSHVIPTLILTVLLAFPSEEFGAIAASQAAPSAYVCTECGWDCRQWVGKCQGCGKWNTIVEVYIPKEKKNSTTKSGARTADAAMRQSKARQNVAWVSTTDTQPRTLKQVAEDERNNDKNETASSRRIALTNEEGKELARVLGGGVVPGSLTLVGGEPGVGKSTLLLQLAAMIANGAAATNTPKNVLYVSGEESEEQVFHRATRLPVLDGAHESLLVHATTSVDDVLQLAVSLQPAAIVVDSIQTVYLDGVTGAAGSVTQVRECAAALLRVAKGQRIPILLVGHVTKAGEIAGPRVLEHVVDAVLYLENDVAGGPGRILRALKNRFGPTDEVGLFAMTPRGMEALPDASLKFAGEAGTGGPAAVAACVEGSRAVLVEVQALANSVPKDVPARRVATGVDINRMHMLLAILSKSAKLPVYRYEVYLNVTGGLRITDPSADLAVCVAVAASMKGCRVAPGVAFAAEVGLGGELRGCTQLARRLGEARRLGFERLIVAPGSSEQVQRDKPGITAVPLTRLEDVLEEVLIV</sequence>
<dbReference type="PANTHER" id="PTHR32472">
    <property type="entry name" value="DNA REPAIR PROTEIN RADA"/>
    <property type="match status" value="1"/>
</dbReference>
<keyword evidence="5" id="KW-0378">Hydrolase</keyword>
<dbReference type="PANTHER" id="PTHR32472:SF10">
    <property type="entry name" value="DNA REPAIR PROTEIN RADA-LIKE PROTEIN"/>
    <property type="match status" value="1"/>
</dbReference>
<dbReference type="Pfam" id="PF13481">
    <property type="entry name" value="AAA_25"/>
    <property type="match status" value="1"/>
</dbReference>
<dbReference type="GO" id="GO:0140664">
    <property type="term" value="F:ATP-dependent DNA damage sensor activity"/>
    <property type="evidence" value="ECO:0007669"/>
    <property type="project" value="InterPro"/>
</dbReference>
<dbReference type="Proteomes" id="UP000660262">
    <property type="component" value="Unassembled WGS sequence"/>
</dbReference>
<evidence type="ECO:0000256" key="8">
    <source>
        <dbReference type="ARBA" id="ARBA00023016"/>
    </source>
</evidence>
<evidence type="ECO:0000259" key="12">
    <source>
        <dbReference type="PROSITE" id="PS50162"/>
    </source>
</evidence>
<keyword evidence="7" id="KW-0067">ATP-binding</keyword>
<keyword evidence="8" id="KW-0346">Stress response</keyword>
<evidence type="ECO:0000256" key="10">
    <source>
        <dbReference type="ARBA" id="ARBA00023204"/>
    </source>
</evidence>
<dbReference type="GO" id="GO:0003684">
    <property type="term" value="F:damaged DNA binding"/>
    <property type="evidence" value="ECO:0007669"/>
    <property type="project" value="InterPro"/>
</dbReference>
<evidence type="ECO:0000256" key="9">
    <source>
        <dbReference type="ARBA" id="ARBA00023125"/>
    </source>
</evidence>
<comment type="caution">
    <text evidence="13">The sequence shown here is derived from an EMBL/GenBank/DDBJ whole genome shotgun (WGS) entry which is preliminary data.</text>
</comment>
<dbReference type="SUPFAM" id="SSF54211">
    <property type="entry name" value="Ribosomal protein S5 domain 2-like"/>
    <property type="match status" value="1"/>
</dbReference>
<evidence type="ECO:0000256" key="6">
    <source>
        <dbReference type="ARBA" id="ARBA00022833"/>
    </source>
</evidence>
<dbReference type="OrthoDB" id="41505at2759"/>
<evidence type="ECO:0000256" key="4">
    <source>
        <dbReference type="ARBA" id="ARBA00022771"/>
    </source>
</evidence>
<keyword evidence="2" id="KW-0547">Nucleotide-binding</keyword>
<evidence type="ECO:0000256" key="5">
    <source>
        <dbReference type="ARBA" id="ARBA00022801"/>
    </source>
</evidence>
<organism evidence="13 14">
    <name type="scientific">Pycnococcus provasolii</name>
    <dbReference type="NCBI Taxonomy" id="41880"/>
    <lineage>
        <taxon>Eukaryota</taxon>
        <taxon>Viridiplantae</taxon>
        <taxon>Chlorophyta</taxon>
        <taxon>Pseudoscourfieldiophyceae</taxon>
        <taxon>Pseudoscourfieldiales</taxon>
        <taxon>Pycnococcaceae</taxon>
        <taxon>Pycnococcus</taxon>
    </lineage>
</organism>
<dbReference type="Gene3D" id="3.30.230.10">
    <property type="match status" value="1"/>
</dbReference>
<evidence type="ECO:0000256" key="11">
    <source>
        <dbReference type="SAM" id="MobiDB-lite"/>
    </source>
</evidence>
<evidence type="ECO:0000313" key="14">
    <source>
        <dbReference type="Proteomes" id="UP000660262"/>
    </source>
</evidence>
<keyword evidence="6" id="KW-0862">Zinc</keyword>
<name>A0A830HGG3_9CHLO</name>
<accession>A0A830HGG3</accession>
<protein>
    <recommendedName>
        <fullName evidence="12">RecA family profile 1 domain-containing protein</fullName>
    </recommendedName>
</protein>
<keyword evidence="3" id="KW-0227">DNA damage</keyword>
<feature type="region of interest" description="Disordered" evidence="11">
    <location>
        <begin position="127"/>
        <end position="150"/>
    </location>
</feature>
<dbReference type="InterPro" id="IPR014721">
    <property type="entry name" value="Ribsml_uS5_D2-typ_fold_subgr"/>
</dbReference>
<feature type="domain" description="RecA family profile 1" evidence="12">
    <location>
        <begin position="148"/>
        <end position="309"/>
    </location>
</feature>
<dbReference type="GO" id="GO:0016787">
    <property type="term" value="F:hydrolase activity"/>
    <property type="evidence" value="ECO:0007669"/>
    <property type="project" value="UniProtKB-KW"/>
</dbReference>